<evidence type="ECO:0000259" key="3">
    <source>
        <dbReference type="Pfam" id="PF14295"/>
    </source>
</evidence>
<dbReference type="EMBL" id="MSFM01000004">
    <property type="protein sequence ID" value="PKY05553.1"/>
    <property type="molecule type" value="Genomic_DNA"/>
</dbReference>
<dbReference type="AlphaFoldDB" id="A0A2I1D6S1"/>
<comment type="caution">
    <text evidence="4">The sequence shown here is derived from an EMBL/GenBank/DDBJ whole genome shotgun (WGS) entry which is preliminary data.</text>
</comment>
<feature type="chain" id="PRO_5014126659" description="Apple domain-containing protein" evidence="1">
    <location>
        <begin position="19"/>
        <end position="222"/>
    </location>
</feature>
<proteinExistence type="predicted"/>
<accession>A0A2I1D6S1</accession>
<dbReference type="OrthoDB" id="4435852at2759"/>
<dbReference type="GeneID" id="36546267"/>
<organism evidence="4 5">
    <name type="scientific">Aspergillus campestris (strain IBT 28561)</name>
    <dbReference type="NCBI Taxonomy" id="1392248"/>
    <lineage>
        <taxon>Eukaryota</taxon>
        <taxon>Fungi</taxon>
        <taxon>Dikarya</taxon>
        <taxon>Ascomycota</taxon>
        <taxon>Pezizomycotina</taxon>
        <taxon>Eurotiomycetes</taxon>
        <taxon>Eurotiomycetidae</taxon>
        <taxon>Eurotiales</taxon>
        <taxon>Aspergillaceae</taxon>
        <taxon>Aspergillus</taxon>
        <taxon>Aspergillus subgen. Circumdati</taxon>
    </lineage>
</organism>
<evidence type="ECO:0000259" key="2">
    <source>
        <dbReference type="Pfam" id="PF00024"/>
    </source>
</evidence>
<reference evidence="4" key="1">
    <citation type="submission" date="2016-12" db="EMBL/GenBank/DDBJ databases">
        <title>The genomes of Aspergillus section Nigri reveals drivers in fungal speciation.</title>
        <authorList>
            <consortium name="DOE Joint Genome Institute"/>
            <person name="Vesth T.C."/>
            <person name="Nybo J."/>
            <person name="Theobald S."/>
            <person name="Brandl J."/>
            <person name="Frisvad J.C."/>
            <person name="Nielsen K.F."/>
            <person name="Lyhne E.K."/>
            <person name="Kogle M.E."/>
            <person name="Kuo A."/>
            <person name="Riley R."/>
            <person name="Clum A."/>
            <person name="Nolan M."/>
            <person name="Lipzen A."/>
            <person name="Salamov A."/>
            <person name="Henrissat B."/>
            <person name="Wiebenga A."/>
            <person name="De vries R.P."/>
            <person name="Grigoriev I.V."/>
            <person name="Mortensen U.H."/>
            <person name="Andersen M.R."/>
            <person name="Baker S.E."/>
        </authorList>
    </citation>
    <scope>NUCLEOTIDE SEQUENCE</scope>
    <source>
        <strain evidence="4">IBT 28561</strain>
    </source>
</reference>
<dbReference type="Pfam" id="PF14295">
    <property type="entry name" value="PAN_4"/>
    <property type="match status" value="1"/>
</dbReference>
<dbReference type="InterPro" id="IPR003609">
    <property type="entry name" value="Pan_app"/>
</dbReference>
<dbReference type="SUPFAM" id="SSF57414">
    <property type="entry name" value="Hairpin loop containing domain-like"/>
    <property type="match status" value="1"/>
</dbReference>
<dbReference type="VEuPathDB" id="FungiDB:P168DRAFT_303329"/>
<keyword evidence="5" id="KW-1185">Reference proteome</keyword>
<feature type="domain" description="Apple" evidence="2">
    <location>
        <begin position="159"/>
        <end position="211"/>
    </location>
</feature>
<evidence type="ECO:0000313" key="5">
    <source>
        <dbReference type="Proteomes" id="UP000234254"/>
    </source>
</evidence>
<protein>
    <recommendedName>
        <fullName evidence="2 3">Apple domain-containing protein</fullName>
    </recommendedName>
</protein>
<dbReference type="RefSeq" id="XP_024694147.1">
    <property type="nucleotide sequence ID" value="XM_024838743.1"/>
</dbReference>
<dbReference type="Proteomes" id="UP000234254">
    <property type="component" value="Unassembled WGS sequence"/>
</dbReference>
<dbReference type="Gene3D" id="3.50.4.10">
    <property type="entry name" value="Hepatocyte Growth Factor"/>
    <property type="match status" value="2"/>
</dbReference>
<dbReference type="Pfam" id="PF00024">
    <property type="entry name" value="PAN_1"/>
    <property type="match status" value="1"/>
</dbReference>
<keyword evidence="1" id="KW-0732">Signal</keyword>
<name>A0A2I1D6S1_ASPC2</name>
<gene>
    <name evidence="4" type="ORF">P168DRAFT_303329</name>
</gene>
<evidence type="ECO:0000256" key="1">
    <source>
        <dbReference type="SAM" id="SignalP"/>
    </source>
</evidence>
<feature type="signal peptide" evidence="1">
    <location>
        <begin position="1"/>
        <end position="18"/>
    </location>
</feature>
<sequence>MKIAYIIPALGMAHSALATVNAGPYNSAYAKYCGSGQSRGTVTIDQTVFSYVCDTGNSAISKAPISVRSLDICADLCESDGACDKAVWFRDNGNCWLSTPGSDTHAPGQIAITRDRTAKPSPDPNHIQTVPPVCNNTNSRQVTRVSGQGWFLACGTRFGVTRPNQVGKVESLERCIDTCNQRPGCRSVMWNRDDRYCYVTDKNSLEKEVTQNASIDAAIKIE</sequence>
<evidence type="ECO:0000313" key="4">
    <source>
        <dbReference type="EMBL" id="PKY05553.1"/>
    </source>
</evidence>
<feature type="domain" description="Apple" evidence="3">
    <location>
        <begin position="60"/>
        <end position="97"/>
    </location>
</feature>